<dbReference type="InterPro" id="IPR001343">
    <property type="entry name" value="Hemolysn_Ca-bd"/>
</dbReference>
<dbReference type="InterPro" id="IPR019960">
    <property type="entry name" value="T1SS_VCA0849"/>
</dbReference>
<evidence type="ECO:0000313" key="3">
    <source>
        <dbReference type="Proteomes" id="UP000189670"/>
    </source>
</evidence>
<dbReference type="InterPro" id="IPR011049">
    <property type="entry name" value="Serralysin-like_metalloprot_C"/>
</dbReference>
<dbReference type="InterPro" id="IPR038081">
    <property type="entry name" value="CalX-like_sf"/>
</dbReference>
<dbReference type="EMBL" id="ATBP01000061">
    <property type="protein sequence ID" value="ETR73417.1"/>
    <property type="molecule type" value="Genomic_DNA"/>
</dbReference>
<evidence type="ECO:0000313" key="2">
    <source>
        <dbReference type="EMBL" id="ETR73417.1"/>
    </source>
</evidence>
<feature type="chain" id="PRO_5010746773" evidence="1">
    <location>
        <begin position="28"/>
        <end position="1121"/>
    </location>
</feature>
<feature type="signal peptide" evidence="1">
    <location>
        <begin position="1"/>
        <end position="27"/>
    </location>
</feature>
<dbReference type="Proteomes" id="UP000189670">
    <property type="component" value="Unassembled WGS sequence"/>
</dbReference>
<organism evidence="2 3">
    <name type="scientific">Candidatus Magnetoglobus multicellularis str. Araruama</name>
    <dbReference type="NCBI Taxonomy" id="890399"/>
    <lineage>
        <taxon>Bacteria</taxon>
        <taxon>Pseudomonadati</taxon>
        <taxon>Thermodesulfobacteriota</taxon>
        <taxon>Desulfobacteria</taxon>
        <taxon>Desulfobacterales</taxon>
        <taxon>Desulfobacteraceae</taxon>
        <taxon>Candidatus Magnetoglobus</taxon>
    </lineage>
</organism>
<proteinExistence type="predicted"/>
<dbReference type="NCBIfam" id="TIGR03661">
    <property type="entry name" value="T1SS_VCA0849"/>
    <property type="match status" value="1"/>
</dbReference>
<dbReference type="GO" id="GO:0005509">
    <property type="term" value="F:calcium ion binding"/>
    <property type="evidence" value="ECO:0007669"/>
    <property type="project" value="InterPro"/>
</dbReference>
<dbReference type="InterPro" id="IPR013320">
    <property type="entry name" value="ConA-like_dom_sf"/>
</dbReference>
<dbReference type="Gene3D" id="2.60.40.2030">
    <property type="match status" value="1"/>
</dbReference>
<reference evidence="3" key="1">
    <citation type="submission" date="2012-11" db="EMBL/GenBank/DDBJ databases">
        <authorList>
            <person name="Lucero-Rivera Y.E."/>
            <person name="Tovar-Ramirez D."/>
        </authorList>
    </citation>
    <scope>NUCLEOTIDE SEQUENCE [LARGE SCALE GENOMIC DNA]</scope>
    <source>
        <strain evidence="3">Araruama</strain>
    </source>
</reference>
<dbReference type="SUPFAM" id="SSF49899">
    <property type="entry name" value="Concanavalin A-like lectins/glucanases"/>
    <property type="match status" value="1"/>
</dbReference>
<dbReference type="PROSITE" id="PS00330">
    <property type="entry name" value="HEMOLYSIN_CALCIUM"/>
    <property type="match status" value="1"/>
</dbReference>
<dbReference type="AlphaFoldDB" id="A0A1V1PEX0"/>
<evidence type="ECO:0000256" key="1">
    <source>
        <dbReference type="SAM" id="SignalP"/>
    </source>
</evidence>
<comment type="caution">
    <text evidence="2">The sequence shown here is derived from an EMBL/GenBank/DDBJ whole genome shotgun (WGS) entry which is preliminary data.</text>
</comment>
<dbReference type="Pfam" id="PF00353">
    <property type="entry name" value="HemolysinCabind"/>
    <property type="match status" value="1"/>
</dbReference>
<dbReference type="Gene3D" id="2.150.10.10">
    <property type="entry name" value="Serralysin-like metalloprotease, C-terminal"/>
    <property type="match status" value="1"/>
</dbReference>
<sequence length="1121" mass="124956">MKRKRLIMSIIYVSLICLQCMVNAAFAAIPEPESVIYGEVFNTYQLSKVPVTQGNVQWTIRKKGGEQQLQYETRVKCLKCSAIDNGACTQCDKYSYVLTVPQETAVEFLSPMTEDAIQLTHDSVQYDHVTVEVDGNSAKMVIRSQFGNTKPEEKQGKFILASQNRRSHYYRIDLEVVMASNDTDADGLPDFWEEQFQLDANTASDAEIDSDNDGWNNLEEFMNGTNPLAGNQIPALLSDELMMFEGGKSLFMLNIADSDTSAQDLEIKLIYIPDSIRLIFHGASEPYSHGHILCVDDKITWQHLNQGNVLLENIKITDIPPRIHCELIDNDHDPVSSIITLKPFSPTVTDGTDALLWADAFHAAQKESLIRLKDRSGNENHADYYQAVGPNDFTPEDIVLTPSPSLNNQKTIEMNGYLQLPYAATVFPEGNVTIMSVFRTHADRPQILVSGPYFELGITGSDQMNANALYIATESQKLYTNQAVNNGWLLASAQINNLQARIELNGLWSAGPSAQMESSKPGTDPIIGGRITWEMDYSEMSWKDTISQHFEGRLAEILVFDRPLKAMEKWRIQAYMYAKWFGYAVCDNTNASKDMVIGAISGHQANTIREYKHDADLAFLDYLDAMYEDTNVLETLQAFEAFLPDNWQWQQIPPTEAEAVAALDSIYYRYERDFVQKFNSDLSYVLIGGMGNDRLYGGYEDDILIGGLGEDTLIGGGGKDIFVVSSGDTIVDFNIKDNDILYIDHLLSPEKNLPLNRYIHFEIINDTEMAVAHTQLLIDSNGDGSGFTDASILLQNTVLQSTIDISRLWANGNIHTGNIRPDLSVSIVSKKQIMTEVTGDPASFVINFSTAYLPQSLMVPLELSGDAELINDYTLEVPVWNEQTGQYERKVLHRSIIPVCLKPGDTQMVVKVFPLMDSTGEPIETVVVALQNNPDFYELTEMKELSLQIEDGLDILTISSRHELAKEGDALGGIFDIVRKGSLDRKQVVHLMVQGTAENGRDFPFIQSQLTIPEGADRAEINILPYDDRVPEPDEFVELILADGAYVVDDHFSATVRLVDRSADVVKGDIDGSGGVTLVDIIWALKVLAGKVPGNVYGESSLNGTNIELKDVLYMMKVFGR</sequence>
<dbReference type="PRINTS" id="PR00313">
    <property type="entry name" value="CABNDNGRPT"/>
</dbReference>
<dbReference type="SUPFAM" id="SSF141072">
    <property type="entry name" value="CalX-like"/>
    <property type="match status" value="1"/>
</dbReference>
<dbReference type="InterPro" id="IPR018511">
    <property type="entry name" value="Hemolysin-typ_Ca-bd_CS"/>
</dbReference>
<protein>
    <submittedName>
        <fullName evidence="2">Uncharacterized protein</fullName>
    </submittedName>
</protein>
<accession>A0A1V1PEX0</accession>
<dbReference type="SUPFAM" id="SSF51120">
    <property type="entry name" value="beta-Roll"/>
    <property type="match status" value="1"/>
</dbReference>
<keyword evidence="1" id="KW-0732">Signal</keyword>
<gene>
    <name evidence="2" type="ORF">OMM_00971</name>
</gene>
<name>A0A1V1PEX0_9BACT</name>